<name>A0A9P7VTG1_9AGAR</name>
<keyword evidence="2" id="KW-1185">Reference proteome</keyword>
<dbReference type="AlphaFoldDB" id="A0A9P7VTG1"/>
<sequence>MTLRSLSHLSQELVVTRNSTHVTFHQTRKTPLNMSSSSSSPVEISLAHAIRPLTSTEGHVSDIWVLPVGPRNFAKGYTDYPFASTSNFLRLFRRCYAKRISDPARGRHYPRPVAIYYAALLHALVVLPDVASISTATPHFVTSTNAFKREQSPYFTRILSACTWQMSDREQTESTGGSFQPDSDSHIWFLPLSVDIDGGAGYRQLATSGSEKHAR</sequence>
<dbReference type="EMBL" id="MU250535">
    <property type="protein sequence ID" value="KAG7446115.1"/>
    <property type="molecule type" value="Genomic_DNA"/>
</dbReference>
<organism evidence="1 2">
    <name type="scientific">Guyanagaster necrorhizus</name>
    <dbReference type="NCBI Taxonomy" id="856835"/>
    <lineage>
        <taxon>Eukaryota</taxon>
        <taxon>Fungi</taxon>
        <taxon>Dikarya</taxon>
        <taxon>Basidiomycota</taxon>
        <taxon>Agaricomycotina</taxon>
        <taxon>Agaricomycetes</taxon>
        <taxon>Agaricomycetidae</taxon>
        <taxon>Agaricales</taxon>
        <taxon>Marasmiineae</taxon>
        <taxon>Physalacriaceae</taxon>
        <taxon>Guyanagaster</taxon>
    </lineage>
</organism>
<protein>
    <submittedName>
        <fullName evidence="1">Uncharacterized protein</fullName>
    </submittedName>
</protein>
<dbReference type="GeneID" id="66099526"/>
<comment type="caution">
    <text evidence="1">The sequence shown here is derived from an EMBL/GenBank/DDBJ whole genome shotgun (WGS) entry which is preliminary data.</text>
</comment>
<proteinExistence type="predicted"/>
<gene>
    <name evidence="1" type="ORF">BT62DRAFT_1006322</name>
</gene>
<evidence type="ECO:0000313" key="2">
    <source>
        <dbReference type="Proteomes" id="UP000812287"/>
    </source>
</evidence>
<dbReference type="RefSeq" id="XP_043039615.1">
    <property type="nucleotide sequence ID" value="XM_043177239.1"/>
</dbReference>
<accession>A0A9P7VTG1</accession>
<reference evidence="1" key="1">
    <citation type="submission" date="2020-11" db="EMBL/GenBank/DDBJ databases">
        <title>Adaptations for nitrogen fixation in a non-lichenized fungal sporocarp promotes dispersal by wood-feeding termites.</title>
        <authorList>
            <consortium name="DOE Joint Genome Institute"/>
            <person name="Koch R.A."/>
            <person name="Yoon G."/>
            <person name="Arayal U."/>
            <person name="Lail K."/>
            <person name="Amirebrahimi M."/>
            <person name="Labutti K."/>
            <person name="Lipzen A."/>
            <person name="Riley R."/>
            <person name="Barry K."/>
            <person name="Henrissat B."/>
            <person name="Grigoriev I.V."/>
            <person name="Herr J.R."/>
            <person name="Aime M.C."/>
        </authorList>
    </citation>
    <scope>NUCLEOTIDE SEQUENCE</scope>
    <source>
        <strain evidence="1">MCA 3950</strain>
    </source>
</reference>
<dbReference type="Proteomes" id="UP000812287">
    <property type="component" value="Unassembled WGS sequence"/>
</dbReference>
<evidence type="ECO:0000313" key="1">
    <source>
        <dbReference type="EMBL" id="KAG7446115.1"/>
    </source>
</evidence>